<dbReference type="PANTHER" id="PTHR18919">
    <property type="entry name" value="ACETYL-COA C-ACYLTRANSFERASE"/>
    <property type="match status" value="1"/>
</dbReference>
<keyword evidence="4" id="KW-0442">Lipid degradation</keyword>
<dbReference type="GO" id="GO:0003988">
    <property type="term" value="F:acetyl-CoA C-acyltransferase activity"/>
    <property type="evidence" value="ECO:0007669"/>
    <property type="project" value="UniProtKB-ARBA"/>
</dbReference>
<dbReference type="Pfam" id="PF00108">
    <property type="entry name" value="Thiolase_N"/>
    <property type="match status" value="1"/>
</dbReference>
<dbReference type="InterPro" id="IPR020617">
    <property type="entry name" value="Thiolase_C"/>
</dbReference>
<dbReference type="NCBIfam" id="NF006516">
    <property type="entry name" value="PRK08963.1"/>
    <property type="match status" value="1"/>
</dbReference>
<name>A0A0K1PFS0_9BACT</name>
<feature type="active site" description="Proton acceptor" evidence="7">
    <location>
        <position position="418"/>
    </location>
</feature>
<evidence type="ECO:0000256" key="2">
    <source>
        <dbReference type="ARBA" id="ARBA00022490"/>
    </source>
</evidence>
<keyword evidence="12" id="KW-1185">Reference proteome</keyword>
<dbReference type="GO" id="GO:0005829">
    <property type="term" value="C:cytosol"/>
    <property type="evidence" value="ECO:0007669"/>
    <property type="project" value="TreeGrafter"/>
</dbReference>
<evidence type="ECO:0000259" key="9">
    <source>
        <dbReference type="Pfam" id="PF00108"/>
    </source>
</evidence>
<dbReference type="InterPro" id="IPR002155">
    <property type="entry name" value="Thiolase"/>
</dbReference>
<evidence type="ECO:0000256" key="6">
    <source>
        <dbReference type="ARBA" id="ARBA00023315"/>
    </source>
</evidence>
<gene>
    <name evidence="11" type="ORF">AKJ08_2752</name>
</gene>
<dbReference type="GO" id="GO:0016042">
    <property type="term" value="P:lipid catabolic process"/>
    <property type="evidence" value="ECO:0007669"/>
    <property type="project" value="UniProtKB-KW"/>
</dbReference>
<dbReference type="SUPFAM" id="SSF53901">
    <property type="entry name" value="Thiolase-like"/>
    <property type="match status" value="2"/>
</dbReference>
<keyword evidence="5" id="KW-0443">Lipid metabolism</keyword>
<evidence type="ECO:0000256" key="4">
    <source>
        <dbReference type="ARBA" id="ARBA00022963"/>
    </source>
</evidence>
<dbReference type="PROSITE" id="PS00099">
    <property type="entry name" value="THIOLASE_3"/>
    <property type="match status" value="1"/>
</dbReference>
<dbReference type="AlphaFoldDB" id="A0A0K1PFS0"/>
<comment type="similarity">
    <text evidence="1 8">Belongs to the thiolase-like superfamily. Thiolase family.</text>
</comment>
<keyword evidence="6 8" id="KW-0012">Acyltransferase</keyword>
<dbReference type="InterPro" id="IPR016039">
    <property type="entry name" value="Thiolase-like"/>
</dbReference>
<feature type="active site" description="Proton acceptor" evidence="7">
    <location>
        <position position="388"/>
    </location>
</feature>
<dbReference type="FunFam" id="3.40.47.10:FF:000011">
    <property type="entry name" value="3-ketoacyl-CoA thiolase"/>
    <property type="match status" value="1"/>
</dbReference>
<feature type="domain" description="Thiolase C-terminal" evidence="10">
    <location>
        <begin position="292"/>
        <end position="431"/>
    </location>
</feature>
<evidence type="ECO:0000256" key="5">
    <source>
        <dbReference type="ARBA" id="ARBA00023098"/>
    </source>
</evidence>
<reference evidence="11 12" key="1">
    <citation type="submission" date="2015-08" db="EMBL/GenBank/DDBJ databases">
        <authorList>
            <person name="Babu N.S."/>
            <person name="Beckwith C.J."/>
            <person name="Beseler K.G."/>
            <person name="Brison A."/>
            <person name="Carone J.V."/>
            <person name="Caskin T.P."/>
            <person name="Diamond M."/>
            <person name="Durham M.E."/>
            <person name="Foxe J.M."/>
            <person name="Go M."/>
            <person name="Henderson B.A."/>
            <person name="Jones I.B."/>
            <person name="McGettigan J.A."/>
            <person name="Micheletti S.J."/>
            <person name="Nasrallah M.E."/>
            <person name="Ortiz D."/>
            <person name="Piller C.R."/>
            <person name="Privatt S.R."/>
            <person name="Schneider S.L."/>
            <person name="Sharp S."/>
            <person name="Smith T.C."/>
            <person name="Stanton J.D."/>
            <person name="Ullery H.E."/>
            <person name="Wilson R.J."/>
            <person name="Serrano M.G."/>
            <person name="Buck G."/>
            <person name="Lee V."/>
            <person name="Wang Y."/>
            <person name="Carvalho R."/>
            <person name="Voegtly L."/>
            <person name="Shi R."/>
            <person name="Duckworth R."/>
            <person name="Johnson A."/>
            <person name="Loviza R."/>
            <person name="Walstead R."/>
            <person name="Shah Z."/>
            <person name="Kiflezghi M."/>
            <person name="Wade K."/>
            <person name="Ball S.L."/>
            <person name="Bradley K.W."/>
            <person name="Asai D.J."/>
            <person name="Bowman C.A."/>
            <person name="Russell D.A."/>
            <person name="Pope W.H."/>
            <person name="Jacobs-Sera D."/>
            <person name="Hendrix R.W."/>
            <person name="Hatfull G.F."/>
        </authorList>
    </citation>
    <scope>NUCLEOTIDE SEQUENCE [LARGE SCALE GENOMIC DNA]</scope>
    <source>
        <strain evidence="11 12">DSM 27710</strain>
    </source>
</reference>
<dbReference type="EMBL" id="CP012332">
    <property type="protein sequence ID" value="AKU92365.1"/>
    <property type="molecule type" value="Genomic_DNA"/>
</dbReference>
<evidence type="ECO:0000256" key="8">
    <source>
        <dbReference type="RuleBase" id="RU003557"/>
    </source>
</evidence>
<evidence type="ECO:0000256" key="1">
    <source>
        <dbReference type="ARBA" id="ARBA00010982"/>
    </source>
</evidence>
<accession>A0A0K1PFS0</accession>
<dbReference type="PROSITE" id="PS00737">
    <property type="entry name" value="THIOLASE_2"/>
    <property type="match status" value="1"/>
</dbReference>
<dbReference type="Pfam" id="PF02803">
    <property type="entry name" value="Thiolase_C"/>
    <property type="match status" value="1"/>
</dbReference>
<dbReference type="STRING" id="1391653.AKJ08_2752"/>
<dbReference type="Proteomes" id="UP000055590">
    <property type="component" value="Chromosome"/>
</dbReference>
<proteinExistence type="inferred from homology"/>
<protein>
    <submittedName>
        <fullName evidence="11">3-ketoacyl-CoA thiolase</fullName>
    </submittedName>
</protein>
<evidence type="ECO:0000256" key="3">
    <source>
        <dbReference type="ARBA" id="ARBA00022679"/>
    </source>
</evidence>
<dbReference type="InterPro" id="IPR020616">
    <property type="entry name" value="Thiolase_N"/>
</dbReference>
<dbReference type="PANTHER" id="PTHR18919:SF107">
    <property type="entry name" value="ACETYL-COA ACETYLTRANSFERASE, CYTOSOLIC"/>
    <property type="match status" value="1"/>
</dbReference>
<evidence type="ECO:0000259" key="10">
    <source>
        <dbReference type="Pfam" id="PF02803"/>
    </source>
</evidence>
<dbReference type="KEGG" id="vin:AKJ08_2752"/>
<evidence type="ECO:0000313" key="11">
    <source>
        <dbReference type="EMBL" id="AKU92365.1"/>
    </source>
</evidence>
<evidence type="ECO:0000313" key="12">
    <source>
        <dbReference type="Proteomes" id="UP000055590"/>
    </source>
</evidence>
<dbReference type="RefSeq" id="WP_050726543.1">
    <property type="nucleotide sequence ID" value="NZ_CP012332.1"/>
</dbReference>
<feature type="active site" description="Acyl-thioester intermediate" evidence="7">
    <location>
        <position position="94"/>
    </location>
</feature>
<dbReference type="CDD" id="cd00751">
    <property type="entry name" value="thiolase"/>
    <property type="match status" value="1"/>
</dbReference>
<dbReference type="OrthoDB" id="4565318at2"/>
<dbReference type="PATRIC" id="fig|1391653.3.peg.2863"/>
<feature type="domain" description="Thiolase N-terminal" evidence="9">
    <location>
        <begin position="10"/>
        <end position="284"/>
    </location>
</feature>
<evidence type="ECO:0000256" key="7">
    <source>
        <dbReference type="PIRSR" id="PIRSR000429-1"/>
    </source>
</evidence>
<keyword evidence="2" id="KW-0963">Cytoplasm</keyword>
<dbReference type="InterPro" id="IPR020610">
    <property type="entry name" value="Thiolase_AS"/>
</dbReference>
<dbReference type="PIRSF" id="PIRSF000429">
    <property type="entry name" value="Ac-CoA_Ac_transf"/>
    <property type="match status" value="1"/>
</dbReference>
<organism evidence="11 12">
    <name type="scientific">Vulgatibacter incomptus</name>
    <dbReference type="NCBI Taxonomy" id="1391653"/>
    <lineage>
        <taxon>Bacteria</taxon>
        <taxon>Pseudomonadati</taxon>
        <taxon>Myxococcota</taxon>
        <taxon>Myxococcia</taxon>
        <taxon>Myxococcales</taxon>
        <taxon>Cystobacterineae</taxon>
        <taxon>Vulgatibacteraceae</taxon>
        <taxon>Vulgatibacter</taxon>
    </lineage>
</organism>
<keyword evidence="3 8" id="KW-0808">Transferase</keyword>
<dbReference type="Gene3D" id="3.40.47.10">
    <property type="match status" value="1"/>
</dbReference>
<sequence>MANGKAGRRVAIVAGLRTPFARANGVFGKLTGLELGRIVVSELIARTGLDRKSVDLLTFGQVIPSVSAPNIAREIVLSTALPQQVDAWSVSRACATSIQSTTDAANQIALGNAEIAIAGGAECLSDIPFVVSRNLGDALVSASRAKDLPSKLRSFAHLSARDLMPIAPALKEPSTGLTMGESAEKMARENGISREEQDRFAKRSHDLAAKAWMEGKFADEVMHVLVPPKYEQAATEDDYVRKDTTLEKLGSLKPVFDRKYGSITAGSSSGLTDGASALVLMSEEKAKALGHEPLGYIRSYSYAAVNPQEQMLIGPAYSIPVALERAGLTLQDMDLVEIHEAFAAVVLSILQKLSSKKFAEEKLGRSQPVGEVDDAKLNVNGGAIALGHPFGATGARMIMTTLNELKRRDRNLGLIGICAAGGLAASVVLERA</sequence>
<dbReference type="NCBIfam" id="TIGR01930">
    <property type="entry name" value="AcCoA-C-Actrans"/>
    <property type="match status" value="1"/>
</dbReference>
<dbReference type="InterPro" id="IPR020613">
    <property type="entry name" value="Thiolase_CS"/>
</dbReference>